<evidence type="ECO:0000313" key="2">
    <source>
        <dbReference type="EMBL" id="GEO41728.1"/>
    </source>
</evidence>
<name>A0A512DZ11_9PROT</name>
<feature type="signal peptide" evidence="1">
    <location>
        <begin position="1"/>
        <end position="26"/>
    </location>
</feature>
<evidence type="ECO:0008006" key="4">
    <source>
        <dbReference type="Google" id="ProtNLM"/>
    </source>
</evidence>
<protein>
    <recommendedName>
        <fullName evidence="4">DnrO protein</fullName>
    </recommendedName>
</protein>
<keyword evidence="1" id="KW-0732">Signal</keyword>
<dbReference type="EMBL" id="BJYZ01000031">
    <property type="protein sequence ID" value="GEO41728.1"/>
    <property type="molecule type" value="Genomic_DNA"/>
</dbReference>
<sequence length="163" mass="17402">MNVRKPLLSALLAASLMSATTGDSLAAVSPSHQGHADTGAAIAELTLNDGQKWPSDAALREGMTEIRATLRASMGQIHGGNFSAAEYAALADRVESQVDGLVRNCRLPPEADAQLHLVIADILDGAEMMRKDNGRIEGAIKLMRTLHAYGDYFDHPDWHAAAN</sequence>
<gene>
    <name evidence="2" type="ORF">SAE02_58760</name>
</gene>
<comment type="caution">
    <text evidence="2">The sequence shown here is derived from an EMBL/GenBank/DDBJ whole genome shotgun (WGS) entry which is preliminary data.</text>
</comment>
<reference evidence="2 3" key="1">
    <citation type="submission" date="2019-07" db="EMBL/GenBank/DDBJ databases">
        <title>Whole genome shotgun sequence of Skermanella aerolata NBRC 106429.</title>
        <authorList>
            <person name="Hosoyama A."/>
            <person name="Uohara A."/>
            <person name="Ohji S."/>
            <person name="Ichikawa N."/>
        </authorList>
    </citation>
    <scope>NUCLEOTIDE SEQUENCE [LARGE SCALE GENOMIC DNA]</scope>
    <source>
        <strain evidence="2 3">NBRC 106429</strain>
    </source>
</reference>
<dbReference type="Proteomes" id="UP000321523">
    <property type="component" value="Unassembled WGS sequence"/>
</dbReference>
<dbReference type="AlphaFoldDB" id="A0A512DZ11"/>
<dbReference type="RefSeq" id="WP_044437738.1">
    <property type="nucleotide sequence ID" value="NZ_BJYZ01000031.1"/>
</dbReference>
<evidence type="ECO:0000313" key="3">
    <source>
        <dbReference type="Proteomes" id="UP000321523"/>
    </source>
</evidence>
<organism evidence="2 3">
    <name type="scientific">Skermanella aerolata</name>
    <dbReference type="NCBI Taxonomy" id="393310"/>
    <lineage>
        <taxon>Bacteria</taxon>
        <taxon>Pseudomonadati</taxon>
        <taxon>Pseudomonadota</taxon>
        <taxon>Alphaproteobacteria</taxon>
        <taxon>Rhodospirillales</taxon>
        <taxon>Azospirillaceae</taxon>
        <taxon>Skermanella</taxon>
    </lineage>
</organism>
<feature type="chain" id="PRO_5021991249" description="DnrO protein" evidence="1">
    <location>
        <begin position="27"/>
        <end position="163"/>
    </location>
</feature>
<evidence type="ECO:0000256" key="1">
    <source>
        <dbReference type="SAM" id="SignalP"/>
    </source>
</evidence>
<dbReference type="OrthoDB" id="6933865at2"/>
<keyword evidence="3" id="KW-1185">Reference proteome</keyword>
<proteinExistence type="predicted"/>
<accession>A0A512DZ11</accession>